<feature type="transmembrane region" description="Helical" evidence="7">
    <location>
        <begin position="39"/>
        <end position="62"/>
    </location>
</feature>
<evidence type="ECO:0000256" key="5">
    <source>
        <dbReference type="ARBA" id="ARBA00022989"/>
    </source>
</evidence>
<evidence type="ECO:0000256" key="4">
    <source>
        <dbReference type="ARBA" id="ARBA00022692"/>
    </source>
</evidence>
<evidence type="ECO:0000256" key="2">
    <source>
        <dbReference type="ARBA" id="ARBA00009784"/>
    </source>
</evidence>
<protein>
    <recommendedName>
        <fullName evidence="7">UPF0056 membrane protein</fullName>
    </recommendedName>
</protein>
<feature type="transmembrane region" description="Helical" evidence="7">
    <location>
        <begin position="109"/>
        <end position="129"/>
    </location>
</feature>
<dbReference type="AlphaFoldDB" id="A0A1C9W3V1"/>
<feature type="transmembrane region" description="Helical" evidence="7">
    <location>
        <begin position="68"/>
        <end position="89"/>
    </location>
</feature>
<sequence>MNDWISSFVFFFAVIDPVGTLPVFIAVTARHAEWQKRKIALLAVLVASAILLFFLLAGQYLLETIGVPLSAFQVAGGVVLFLFALTMIFGEGKPEQEMGIVKSGHETAIFPLAVPSIASPGAMLAAVVLTDNYRFDPIHQFRTATAMFAVLGIVLMLLLTAQWIFRFIGDCGASIVSRVMGLILASVATTNVLLGIQQFFSI</sequence>
<proteinExistence type="inferred from homology"/>
<dbReference type="PANTHER" id="PTHR33508:SF1">
    <property type="entry name" value="UPF0056 MEMBRANE PROTEIN YHCE"/>
    <property type="match status" value="1"/>
</dbReference>
<dbReference type="KEGG" id="micc:AUP74_00358"/>
<dbReference type="RefSeq" id="WP_069946053.1">
    <property type="nucleotide sequence ID" value="NZ_CP014143.1"/>
</dbReference>
<keyword evidence="9" id="KW-1185">Reference proteome</keyword>
<evidence type="ECO:0000256" key="7">
    <source>
        <dbReference type="RuleBase" id="RU362048"/>
    </source>
</evidence>
<evidence type="ECO:0000313" key="8">
    <source>
        <dbReference type="EMBL" id="AOS95829.1"/>
    </source>
</evidence>
<evidence type="ECO:0000256" key="6">
    <source>
        <dbReference type="ARBA" id="ARBA00023136"/>
    </source>
</evidence>
<dbReference type="Pfam" id="PF01914">
    <property type="entry name" value="MarC"/>
    <property type="match status" value="1"/>
</dbReference>
<feature type="transmembrane region" description="Helical" evidence="7">
    <location>
        <begin position="6"/>
        <end position="27"/>
    </location>
</feature>
<dbReference type="OrthoDB" id="21094at2"/>
<keyword evidence="6 7" id="KW-0472">Membrane</keyword>
<evidence type="ECO:0000256" key="1">
    <source>
        <dbReference type="ARBA" id="ARBA00004651"/>
    </source>
</evidence>
<evidence type="ECO:0000256" key="3">
    <source>
        <dbReference type="ARBA" id="ARBA00022475"/>
    </source>
</evidence>
<gene>
    <name evidence="8" type="ORF">AUP74_00358</name>
</gene>
<dbReference type="STRING" id="1769779.AUP74_00358"/>
<dbReference type="GO" id="GO:0005886">
    <property type="term" value="C:plasma membrane"/>
    <property type="evidence" value="ECO:0007669"/>
    <property type="project" value="UniProtKB-SubCell"/>
</dbReference>
<keyword evidence="3" id="KW-1003">Cell membrane</keyword>
<organism evidence="8 9">
    <name type="scientific">Microbulbifer aggregans</name>
    <dbReference type="NCBI Taxonomy" id="1769779"/>
    <lineage>
        <taxon>Bacteria</taxon>
        <taxon>Pseudomonadati</taxon>
        <taxon>Pseudomonadota</taxon>
        <taxon>Gammaproteobacteria</taxon>
        <taxon>Cellvibrionales</taxon>
        <taxon>Microbulbiferaceae</taxon>
        <taxon>Microbulbifer</taxon>
    </lineage>
</organism>
<dbReference type="NCBIfam" id="TIGR00427">
    <property type="entry name" value="NAAT family transporter"/>
    <property type="match status" value="1"/>
</dbReference>
<comment type="similarity">
    <text evidence="2 7">Belongs to the UPF0056 (MarC) family.</text>
</comment>
<accession>A0A1C9W3V1</accession>
<dbReference type="Proteomes" id="UP000095672">
    <property type="component" value="Chromosome"/>
</dbReference>
<keyword evidence="5 7" id="KW-1133">Transmembrane helix</keyword>
<dbReference type="PANTHER" id="PTHR33508">
    <property type="entry name" value="UPF0056 MEMBRANE PROTEIN YHCE"/>
    <property type="match status" value="1"/>
</dbReference>
<dbReference type="InterPro" id="IPR002771">
    <property type="entry name" value="Multi_antbiot-R_MarC"/>
</dbReference>
<feature type="transmembrane region" description="Helical" evidence="7">
    <location>
        <begin position="179"/>
        <end position="200"/>
    </location>
</feature>
<name>A0A1C9W3V1_9GAMM</name>
<keyword evidence="4 7" id="KW-0812">Transmembrane</keyword>
<dbReference type="PATRIC" id="fig|1769779.3.peg.357"/>
<reference evidence="9" key="1">
    <citation type="submission" date="2016-01" db="EMBL/GenBank/DDBJ databases">
        <title>Complete genome sequence of Microbulbifer sp. CCB-MM1, a halophile isolated from Matang Mangrove Forest, Perak.</title>
        <authorList>
            <person name="Moh T.H."/>
            <person name="Dinesh B."/>
            <person name="Lau N.-S."/>
            <person name="Go F."/>
            <person name="Alexander Chong S.-C."/>
        </authorList>
    </citation>
    <scope>NUCLEOTIDE SEQUENCE [LARGE SCALE GENOMIC DNA]</scope>
    <source>
        <strain evidence="9">CCB-MM1</strain>
    </source>
</reference>
<feature type="transmembrane region" description="Helical" evidence="7">
    <location>
        <begin position="141"/>
        <end position="167"/>
    </location>
</feature>
<dbReference type="EMBL" id="CP014143">
    <property type="protein sequence ID" value="AOS95829.1"/>
    <property type="molecule type" value="Genomic_DNA"/>
</dbReference>
<comment type="subcellular location">
    <subcellularLocation>
        <location evidence="1 7">Cell membrane</location>
        <topology evidence="1 7">Multi-pass membrane protein</topology>
    </subcellularLocation>
</comment>
<evidence type="ECO:0000313" key="9">
    <source>
        <dbReference type="Proteomes" id="UP000095672"/>
    </source>
</evidence>